<comment type="subcellular location">
    <subcellularLocation>
        <location evidence="1 4">Nucleus</location>
    </subcellularLocation>
</comment>
<dbReference type="GO" id="GO:0061630">
    <property type="term" value="F:ubiquitin protein ligase activity"/>
    <property type="evidence" value="ECO:0007669"/>
    <property type="project" value="InterPro"/>
</dbReference>
<accession>A0A1J1HUK9</accession>
<keyword evidence="8" id="KW-1185">Reference proteome</keyword>
<dbReference type="CDD" id="cd16661">
    <property type="entry name" value="RING-Ubox1_NOSIP"/>
    <property type="match status" value="1"/>
</dbReference>
<comment type="similarity">
    <text evidence="2 4">Belongs to the NOSIP family.</text>
</comment>
<evidence type="ECO:0000256" key="2">
    <source>
        <dbReference type="ARBA" id="ARBA00008126"/>
    </source>
</evidence>
<dbReference type="InterPro" id="IPR016818">
    <property type="entry name" value="NOSIP"/>
</dbReference>
<dbReference type="InterPro" id="IPR013083">
    <property type="entry name" value="Znf_RING/FYVE/PHD"/>
</dbReference>
<dbReference type="Proteomes" id="UP000183832">
    <property type="component" value="Unassembled WGS sequence"/>
</dbReference>
<evidence type="ECO:0000313" key="8">
    <source>
        <dbReference type="Proteomes" id="UP000183832"/>
    </source>
</evidence>
<evidence type="ECO:0000313" key="7">
    <source>
        <dbReference type="EMBL" id="CRK90190.1"/>
    </source>
</evidence>
<sequence>MTRHARNSTAGSVYTYHEKKKDAATSGFGTERQRLAKHSVKNFDCCNLTLQPARIPVMTKNGYLFDKEAILEYIITKKNEYNRKLKEFEKQKQSDVKELEEIAAAENKKKLEQFVKTEKNIKVASNLPGTSGSSSLSNMAGGKKDLLPSFWIPSQTPDAAKAKLNKPDSKIYCPISGEPLKIKDLIDVKFTPANDPDDKNKSLIAKESRYVCAVTKDVLTNAQQLAVLKTTGDVVTGDCVERLIKKDWIHPLTNEKLKESDIIYLQRGGTGYSAVNQLEAKTSRPALQC</sequence>
<keyword evidence="3 4" id="KW-0539">Nucleus</keyword>
<dbReference type="PANTHER" id="PTHR13063">
    <property type="entry name" value="ENOS INTERACTING PROTEIN"/>
    <property type="match status" value="1"/>
</dbReference>
<evidence type="ECO:0000256" key="4">
    <source>
        <dbReference type="PIRNR" id="PIRNR023577"/>
    </source>
</evidence>
<dbReference type="Gene3D" id="3.30.40.10">
    <property type="entry name" value="Zinc/RING finger domain, C3HC4 (zinc finger)"/>
    <property type="match status" value="2"/>
</dbReference>
<dbReference type="AlphaFoldDB" id="A0A1J1HUK9"/>
<dbReference type="PANTHER" id="PTHR13063:SF10">
    <property type="entry name" value="NITRIC OXIDE SYNTHASE-INTERACTING PROTEIN"/>
    <property type="match status" value="1"/>
</dbReference>
<evidence type="ECO:0000256" key="5">
    <source>
        <dbReference type="SAM" id="Coils"/>
    </source>
</evidence>
<gene>
    <name evidence="7" type="ORF">CLUMA_CG003904</name>
</gene>
<feature type="domain" description="Nitric oxide synthase-interacting protein zinc-finger" evidence="6">
    <location>
        <begin position="4"/>
        <end position="78"/>
    </location>
</feature>
<dbReference type="PIRSF" id="PIRSF023577">
    <property type="entry name" value="ENOS_interacting"/>
    <property type="match status" value="1"/>
</dbReference>
<proteinExistence type="inferred from homology"/>
<keyword evidence="5" id="KW-0175">Coiled coil</keyword>
<dbReference type="SUPFAM" id="SSF57850">
    <property type="entry name" value="RING/U-box"/>
    <property type="match status" value="1"/>
</dbReference>
<dbReference type="CDD" id="cd16662">
    <property type="entry name" value="RING-Ubox2_NOSIP"/>
    <property type="match status" value="1"/>
</dbReference>
<organism evidence="7 8">
    <name type="scientific">Clunio marinus</name>
    <dbReference type="NCBI Taxonomy" id="568069"/>
    <lineage>
        <taxon>Eukaryota</taxon>
        <taxon>Metazoa</taxon>
        <taxon>Ecdysozoa</taxon>
        <taxon>Arthropoda</taxon>
        <taxon>Hexapoda</taxon>
        <taxon>Insecta</taxon>
        <taxon>Pterygota</taxon>
        <taxon>Neoptera</taxon>
        <taxon>Endopterygota</taxon>
        <taxon>Diptera</taxon>
        <taxon>Nematocera</taxon>
        <taxon>Chironomoidea</taxon>
        <taxon>Chironomidae</taxon>
        <taxon>Clunio</taxon>
    </lineage>
</organism>
<evidence type="ECO:0000256" key="1">
    <source>
        <dbReference type="ARBA" id="ARBA00004123"/>
    </source>
</evidence>
<dbReference type="EMBL" id="CVRI01000017">
    <property type="protein sequence ID" value="CRK90190.1"/>
    <property type="molecule type" value="Genomic_DNA"/>
</dbReference>
<name>A0A1J1HUK9_9DIPT</name>
<feature type="coiled-coil region" evidence="5">
    <location>
        <begin position="71"/>
        <end position="109"/>
    </location>
</feature>
<evidence type="ECO:0000259" key="6">
    <source>
        <dbReference type="Pfam" id="PF15906"/>
    </source>
</evidence>
<dbReference type="Pfam" id="PF15906">
    <property type="entry name" value="zf-NOSIP"/>
    <property type="match status" value="1"/>
</dbReference>
<protein>
    <recommendedName>
        <fullName evidence="4">Nitric oxide synthase-interacting protein homolog</fullName>
    </recommendedName>
</protein>
<dbReference type="GO" id="GO:0005634">
    <property type="term" value="C:nucleus"/>
    <property type="evidence" value="ECO:0007669"/>
    <property type="project" value="UniProtKB-SubCell"/>
</dbReference>
<reference evidence="7 8" key="1">
    <citation type="submission" date="2015-04" db="EMBL/GenBank/DDBJ databases">
        <authorList>
            <person name="Syromyatnikov M.Y."/>
            <person name="Popov V.N."/>
        </authorList>
    </citation>
    <scope>NUCLEOTIDE SEQUENCE [LARGE SCALE GENOMIC DNA]</scope>
</reference>
<evidence type="ECO:0000256" key="3">
    <source>
        <dbReference type="ARBA" id="ARBA00023242"/>
    </source>
</evidence>
<dbReference type="OrthoDB" id="116827at2759"/>
<dbReference type="STRING" id="568069.A0A1J1HUK9"/>
<dbReference type="InterPro" id="IPR031790">
    <property type="entry name" value="Znf-NOSIP"/>
</dbReference>